<dbReference type="Proteomes" id="UP000320593">
    <property type="component" value="Unassembled WGS sequence"/>
</dbReference>
<dbReference type="OrthoDB" id="9792185at2"/>
<evidence type="ECO:0000256" key="7">
    <source>
        <dbReference type="ARBA" id="ARBA00023004"/>
    </source>
</evidence>
<reference evidence="10 11" key="1">
    <citation type="submission" date="2019-07" db="EMBL/GenBank/DDBJ databases">
        <title>Genomic Encyclopedia of Archaeal and Bacterial Type Strains, Phase II (KMG-II): from individual species to whole genera.</title>
        <authorList>
            <person name="Goeker M."/>
        </authorList>
    </citation>
    <scope>NUCLEOTIDE SEQUENCE [LARGE SCALE GENOMIC DNA]</scope>
    <source>
        <strain evidence="10 11">ATCC BAA-252</strain>
    </source>
</reference>
<evidence type="ECO:0000256" key="3">
    <source>
        <dbReference type="ARBA" id="ARBA00022714"/>
    </source>
</evidence>
<dbReference type="InterPro" id="IPR017938">
    <property type="entry name" value="Riboflavin_synthase-like_b-brl"/>
</dbReference>
<gene>
    <name evidence="10" type="ORF">JM93_04368</name>
</gene>
<dbReference type="EMBL" id="VLLF01000015">
    <property type="protein sequence ID" value="TWI79529.1"/>
    <property type="molecule type" value="Genomic_DNA"/>
</dbReference>
<keyword evidence="8" id="KW-0411">Iron-sulfur</keyword>
<keyword evidence="7" id="KW-0408">Iron</keyword>
<dbReference type="GO" id="GO:0051537">
    <property type="term" value="F:2 iron, 2 sulfur cluster binding"/>
    <property type="evidence" value="ECO:0007669"/>
    <property type="project" value="UniProtKB-KW"/>
</dbReference>
<proteinExistence type="predicted"/>
<dbReference type="PRINTS" id="PR00410">
    <property type="entry name" value="PHEHYDRXLASE"/>
</dbReference>
<dbReference type="InterPro" id="IPR013112">
    <property type="entry name" value="FAD-bd_8"/>
</dbReference>
<sequence>MTDKVEILEKSKVTHDVWALTTARPDGFSFEPGQATEVRIDREKWREEPRPFTFTSLPEDDVLEFTIKAYRDHDGVTNKLDDVKVGEKLLIDDPWGAITYKGPGTFIAGGAGITPFLAILRDLKQKGQLSGHRLLFGNKTSDDIILRDELDDMAGLEVIYALSDESKDGMREGHFDKAALKDILGTTDQMFYVCGPQKMVEAVIENLKALGVSADMIVTED</sequence>
<comment type="caution">
    <text evidence="10">The sequence shown here is derived from an EMBL/GenBank/DDBJ whole genome shotgun (WGS) entry which is preliminary data.</text>
</comment>
<accession>A0A562SE45</accession>
<keyword evidence="5" id="KW-0274">FAD</keyword>
<organism evidence="10 11">
    <name type="scientific">Roseibium hamelinense</name>
    <dbReference type="NCBI Taxonomy" id="150831"/>
    <lineage>
        <taxon>Bacteria</taxon>
        <taxon>Pseudomonadati</taxon>
        <taxon>Pseudomonadota</taxon>
        <taxon>Alphaproteobacteria</taxon>
        <taxon>Hyphomicrobiales</taxon>
        <taxon>Stappiaceae</taxon>
        <taxon>Roseibium</taxon>
    </lineage>
</organism>
<name>A0A562SE45_9HYPH</name>
<evidence type="ECO:0000256" key="5">
    <source>
        <dbReference type="ARBA" id="ARBA00022827"/>
    </source>
</evidence>
<evidence type="ECO:0000313" key="11">
    <source>
        <dbReference type="Proteomes" id="UP000320593"/>
    </source>
</evidence>
<evidence type="ECO:0000256" key="2">
    <source>
        <dbReference type="ARBA" id="ARBA00022630"/>
    </source>
</evidence>
<keyword evidence="6" id="KW-0560">Oxidoreductase</keyword>
<dbReference type="PROSITE" id="PS51384">
    <property type="entry name" value="FAD_FR"/>
    <property type="match status" value="1"/>
</dbReference>
<dbReference type="GO" id="GO:0050660">
    <property type="term" value="F:flavin adenine dinucleotide binding"/>
    <property type="evidence" value="ECO:0007669"/>
    <property type="project" value="TreeGrafter"/>
</dbReference>
<evidence type="ECO:0000256" key="8">
    <source>
        <dbReference type="ARBA" id="ARBA00023014"/>
    </source>
</evidence>
<evidence type="ECO:0000313" key="10">
    <source>
        <dbReference type="EMBL" id="TWI79529.1"/>
    </source>
</evidence>
<dbReference type="InterPro" id="IPR039261">
    <property type="entry name" value="FNR_nucleotide-bd"/>
</dbReference>
<dbReference type="Gene3D" id="2.40.30.10">
    <property type="entry name" value="Translation factors"/>
    <property type="match status" value="1"/>
</dbReference>
<protein>
    <recommendedName>
        <fullName evidence="9">FAD-binding FR-type domain-containing protein</fullName>
    </recommendedName>
</protein>
<dbReference type="Pfam" id="PF00175">
    <property type="entry name" value="NAD_binding_1"/>
    <property type="match status" value="1"/>
</dbReference>
<dbReference type="InterPro" id="IPR001433">
    <property type="entry name" value="OxRdtase_FAD/NAD-bd"/>
</dbReference>
<dbReference type="SUPFAM" id="SSF63380">
    <property type="entry name" value="Riboflavin synthase domain-like"/>
    <property type="match status" value="1"/>
</dbReference>
<dbReference type="PANTHER" id="PTHR47354">
    <property type="entry name" value="NADH OXIDOREDUCTASE HCR"/>
    <property type="match status" value="1"/>
</dbReference>
<dbReference type="SUPFAM" id="SSF52343">
    <property type="entry name" value="Ferredoxin reductase-like, C-terminal NADP-linked domain"/>
    <property type="match status" value="1"/>
</dbReference>
<keyword evidence="3" id="KW-0001">2Fe-2S</keyword>
<dbReference type="InterPro" id="IPR050415">
    <property type="entry name" value="MRET"/>
</dbReference>
<keyword evidence="11" id="KW-1185">Reference proteome</keyword>
<dbReference type="CDD" id="cd06196">
    <property type="entry name" value="FNR_like_1"/>
    <property type="match status" value="1"/>
</dbReference>
<dbReference type="GO" id="GO:0016491">
    <property type="term" value="F:oxidoreductase activity"/>
    <property type="evidence" value="ECO:0007669"/>
    <property type="project" value="UniProtKB-KW"/>
</dbReference>
<dbReference type="GO" id="GO:0046872">
    <property type="term" value="F:metal ion binding"/>
    <property type="evidence" value="ECO:0007669"/>
    <property type="project" value="UniProtKB-KW"/>
</dbReference>
<dbReference type="RefSeq" id="WP_145347659.1">
    <property type="nucleotide sequence ID" value="NZ_SMLY01000046.1"/>
</dbReference>
<dbReference type="Gene3D" id="3.40.50.80">
    <property type="entry name" value="Nucleotide-binding domain of ferredoxin-NADP reductase (FNR) module"/>
    <property type="match status" value="1"/>
</dbReference>
<keyword evidence="2" id="KW-0285">Flavoprotein</keyword>
<dbReference type="PANTHER" id="PTHR47354:SF8">
    <property type="entry name" value="1,2-PHENYLACETYL-COA EPOXIDASE, SUBUNIT E"/>
    <property type="match status" value="1"/>
</dbReference>
<evidence type="ECO:0000259" key="9">
    <source>
        <dbReference type="PROSITE" id="PS51384"/>
    </source>
</evidence>
<comment type="cofactor">
    <cofactor evidence="1">
        <name>FAD</name>
        <dbReference type="ChEBI" id="CHEBI:57692"/>
    </cofactor>
</comment>
<dbReference type="Pfam" id="PF08022">
    <property type="entry name" value="FAD_binding_8"/>
    <property type="match status" value="1"/>
</dbReference>
<dbReference type="AlphaFoldDB" id="A0A562SE45"/>
<keyword evidence="4" id="KW-0479">Metal-binding</keyword>
<dbReference type="InterPro" id="IPR017927">
    <property type="entry name" value="FAD-bd_FR_type"/>
</dbReference>
<evidence type="ECO:0000256" key="4">
    <source>
        <dbReference type="ARBA" id="ARBA00022723"/>
    </source>
</evidence>
<evidence type="ECO:0000256" key="1">
    <source>
        <dbReference type="ARBA" id="ARBA00001974"/>
    </source>
</evidence>
<feature type="domain" description="FAD-binding FR-type" evidence="9">
    <location>
        <begin position="1"/>
        <end position="101"/>
    </location>
</feature>
<evidence type="ECO:0000256" key="6">
    <source>
        <dbReference type="ARBA" id="ARBA00023002"/>
    </source>
</evidence>